<reference evidence="7" key="1">
    <citation type="journal article" date="2019" name="Int. J. Syst. Evol. Microbiol.">
        <title>The Global Catalogue of Microorganisms (GCM) 10K type strain sequencing project: providing services to taxonomists for standard genome sequencing and annotation.</title>
        <authorList>
            <consortium name="The Broad Institute Genomics Platform"/>
            <consortium name="The Broad Institute Genome Sequencing Center for Infectious Disease"/>
            <person name="Wu L."/>
            <person name="Ma J."/>
        </authorList>
    </citation>
    <scope>NUCLEOTIDE SEQUENCE [LARGE SCALE GENOMIC DNA]</scope>
    <source>
        <strain evidence="7">IBRC-M 10908</strain>
    </source>
</reference>
<protein>
    <submittedName>
        <fullName evidence="6">TetR/AcrR family transcriptional regulator</fullName>
    </submittedName>
</protein>
<dbReference type="RefSeq" id="WP_380623086.1">
    <property type="nucleotide sequence ID" value="NZ_JBHSDK010000021.1"/>
</dbReference>
<evidence type="ECO:0000259" key="5">
    <source>
        <dbReference type="PROSITE" id="PS50977"/>
    </source>
</evidence>
<dbReference type="PANTHER" id="PTHR30055">
    <property type="entry name" value="HTH-TYPE TRANSCRIPTIONAL REGULATOR RUTR"/>
    <property type="match status" value="1"/>
</dbReference>
<dbReference type="PROSITE" id="PS50977">
    <property type="entry name" value="HTH_TETR_2"/>
    <property type="match status" value="1"/>
</dbReference>
<evidence type="ECO:0000313" key="7">
    <source>
        <dbReference type="Proteomes" id="UP001595823"/>
    </source>
</evidence>
<keyword evidence="3" id="KW-0804">Transcription</keyword>
<dbReference type="Pfam" id="PF00440">
    <property type="entry name" value="TetR_N"/>
    <property type="match status" value="1"/>
</dbReference>
<dbReference type="Proteomes" id="UP001595823">
    <property type="component" value="Unassembled WGS sequence"/>
</dbReference>
<organism evidence="6 7">
    <name type="scientific">Salininema proteolyticum</name>
    <dbReference type="NCBI Taxonomy" id="1607685"/>
    <lineage>
        <taxon>Bacteria</taxon>
        <taxon>Bacillati</taxon>
        <taxon>Actinomycetota</taxon>
        <taxon>Actinomycetes</taxon>
        <taxon>Glycomycetales</taxon>
        <taxon>Glycomycetaceae</taxon>
        <taxon>Salininema</taxon>
    </lineage>
</organism>
<evidence type="ECO:0000256" key="1">
    <source>
        <dbReference type="ARBA" id="ARBA00023015"/>
    </source>
</evidence>
<proteinExistence type="predicted"/>
<keyword evidence="1" id="KW-0805">Transcription regulation</keyword>
<keyword evidence="7" id="KW-1185">Reference proteome</keyword>
<dbReference type="EMBL" id="JBHSDK010000021">
    <property type="protein sequence ID" value="MFC4336808.1"/>
    <property type="molecule type" value="Genomic_DNA"/>
</dbReference>
<dbReference type="PRINTS" id="PR00455">
    <property type="entry name" value="HTHTETR"/>
</dbReference>
<name>A0ABV8U125_9ACTN</name>
<dbReference type="InterPro" id="IPR001647">
    <property type="entry name" value="HTH_TetR"/>
</dbReference>
<sequence length="196" mass="21615">MPRPKTKSDGEVLDVALALIAERGPESLTFAALARESGLSAATLVQRFANKAALAQRTLLHAWDRLDDATRELDATAPPTPRGAIDLLIGLSEEHRDIEAYGNGLMLLREDVRDPVLRERGAAWEVLLTAALDRRFVSVPGAPAGVGYALAAYWQGSLTWWAFRADRPLRDFLYEKLHEFIAMLGMSDTGERDSSR</sequence>
<accession>A0ABV8U125</accession>
<dbReference type="InterPro" id="IPR050109">
    <property type="entry name" value="HTH-type_TetR-like_transc_reg"/>
</dbReference>
<gene>
    <name evidence="6" type="ORF">ACFPET_16525</name>
</gene>
<dbReference type="PANTHER" id="PTHR30055:SF234">
    <property type="entry name" value="HTH-TYPE TRANSCRIPTIONAL REGULATOR BETI"/>
    <property type="match status" value="1"/>
</dbReference>
<dbReference type="Gene3D" id="1.10.357.10">
    <property type="entry name" value="Tetracycline Repressor, domain 2"/>
    <property type="match status" value="1"/>
</dbReference>
<evidence type="ECO:0000313" key="6">
    <source>
        <dbReference type="EMBL" id="MFC4336808.1"/>
    </source>
</evidence>
<feature type="DNA-binding region" description="H-T-H motif" evidence="4">
    <location>
        <begin position="29"/>
        <end position="48"/>
    </location>
</feature>
<dbReference type="InterPro" id="IPR009057">
    <property type="entry name" value="Homeodomain-like_sf"/>
</dbReference>
<evidence type="ECO:0000256" key="2">
    <source>
        <dbReference type="ARBA" id="ARBA00023125"/>
    </source>
</evidence>
<keyword evidence="2 4" id="KW-0238">DNA-binding</keyword>
<feature type="domain" description="HTH tetR-type" evidence="5">
    <location>
        <begin position="6"/>
        <end position="66"/>
    </location>
</feature>
<comment type="caution">
    <text evidence="6">The sequence shown here is derived from an EMBL/GenBank/DDBJ whole genome shotgun (WGS) entry which is preliminary data.</text>
</comment>
<evidence type="ECO:0000256" key="3">
    <source>
        <dbReference type="ARBA" id="ARBA00023163"/>
    </source>
</evidence>
<evidence type="ECO:0000256" key="4">
    <source>
        <dbReference type="PROSITE-ProRule" id="PRU00335"/>
    </source>
</evidence>
<dbReference type="SUPFAM" id="SSF46689">
    <property type="entry name" value="Homeodomain-like"/>
    <property type="match status" value="1"/>
</dbReference>